<dbReference type="InterPro" id="IPR046960">
    <property type="entry name" value="PPR_At4g14850-like_plant"/>
</dbReference>
<dbReference type="Proteomes" id="UP001412067">
    <property type="component" value="Unassembled WGS sequence"/>
</dbReference>
<sequence length="592" mass="64674">MLRRSSSSPSLRRQFIFPPAKKTASHAADSSAEQSISILHSSPYTFVTLISAAAHSPFPADAAGEQYHSPIIKIGLIPNLFVATALLGFYCKARNFNSAHQLFDEMPSRNVITWNTLIHGLSQSGRPNLAVCAFSEMLVCPIQPNPSTFSAILTAFSRSEDLAAGISLHCVGLKLGFFANVVVATALLNMYCNCSELAAAKRLFDEMPERNLVTWTSLITGYARHQRPAEAMRLVREMKLLGVEMNNVSYNSLLSSFCRFADLVNVKQVHSAVIKEGLDFDPYIAVSLVTMYSKYGRSEDFMNMCSYILDWDQVSFNSIIAGFSHIGNGWEVLAKFVEMRKTCVDADDFTFASVLRAIAMVAALPEGRQAHALILKSGHASSVIIQNGLVSMYAKCGDIDGSKAIFLSTEFPDLTSWNSLLSGCARHGSGEEALSLFEEMRGDGIKPDGTTYLTVLSACGHVGLINKGLDVFHLMKEADPPVVSSMRHYACVVDLLGRAGFLNESCIFISSMPITPGISVYRALLSACQIHGNVEIAEFAAKCLFQLCPGDSGAHVLLSNVFAADKCWRNAARVRNLMYGKRTRKEPASSWC</sequence>
<comment type="caution">
    <text evidence="3">The sequence shown here is derived from an EMBL/GenBank/DDBJ whole genome shotgun (WGS) entry which is preliminary data.</text>
</comment>
<name>A0ABR2MD80_9ASPA</name>
<evidence type="ECO:0000256" key="2">
    <source>
        <dbReference type="PROSITE-ProRule" id="PRU00708"/>
    </source>
</evidence>
<dbReference type="EMBL" id="JBBWWR010000009">
    <property type="protein sequence ID" value="KAK8961981.1"/>
    <property type="molecule type" value="Genomic_DNA"/>
</dbReference>
<feature type="repeat" description="PPR" evidence="2">
    <location>
        <begin position="180"/>
        <end position="210"/>
    </location>
</feature>
<dbReference type="InterPro" id="IPR011990">
    <property type="entry name" value="TPR-like_helical_dom_sf"/>
</dbReference>
<feature type="repeat" description="PPR" evidence="2">
    <location>
        <begin position="211"/>
        <end position="245"/>
    </location>
</feature>
<dbReference type="PANTHER" id="PTHR47926:SF342">
    <property type="entry name" value="TETRATRICOPEPTIDE-LIKE HELICAL DOMAIN-CONTAINING PROTEIN-RELATED"/>
    <property type="match status" value="1"/>
</dbReference>
<dbReference type="InterPro" id="IPR002885">
    <property type="entry name" value="PPR_rpt"/>
</dbReference>
<dbReference type="NCBIfam" id="TIGR00756">
    <property type="entry name" value="PPR"/>
    <property type="match status" value="6"/>
</dbReference>
<dbReference type="PROSITE" id="PS51375">
    <property type="entry name" value="PPR"/>
    <property type="match status" value="5"/>
</dbReference>
<dbReference type="InterPro" id="IPR046848">
    <property type="entry name" value="E_motif"/>
</dbReference>
<keyword evidence="4" id="KW-1185">Reference proteome</keyword>
<reference evidence="3 4" key="1">
    <citation type="journal article" date="2022" name="Nat. Plants">
        <title>Genomes of leafy and leafless Platanthera orchids illuminate the evolution of mycoheterotrophy.</title>
        <authorList>
            <person name="Li M.H."/>
            <person name="Liu K.W."/>
            <person name="Li Z."/>
            <person name="Lu H.C."/>
            <person name="Ye Q.L."/>
            <person name="Zhang D."/>
            <person name="Wang J.Y."/>
            <person name="Li Y.F."/>
            <person name="Zhong Z.M."/>
            <person name="Liu X."/>
            <person name="Yu X."/>
            <person name="Liu D.K."/>
            <person name="Tu X.D."/>
            <person name="Liu B."/>
            <person name="Hao Y."/>
            <person name="Liao X.Y."/>
            <person name="Jiang Y.T."/>
            <person name="Sun W.H."/>
            <person name="Chen J."/>
            <person name="Chen Y.Q."/>
            <person name="Ai Y."/>
            <person name="Zhai J.W."/>
            <person name="Wu S.S."/>
            <person name="Zhou Z."/>
            <person name="Hsiao Y.Y."/>
            <person name="Wu W.L."/>
            <person name="Chen Y.Y."/>
            <person name="Lin Y.F."/>
            <person name="Hsu J.L."/>
            <person name="Li C.Y."/>
            <person name="Wang Z.W."/>
            <person name="Zhao X."/>
            <person name="Zhong W.Y."/>
            <person name="Ma X.K."/>
            <person name="Ma L."/>
            <person name="Huang J."/>
            <person name="Chen G.Z."/>
            <person name="Huang M.Z."/>
            <person name="Huang L."/>
            <person name="Peng D.H."/>
            <person name="Luo Y.B."/>
            <person name="Zou S.Q."/>
            <person name="Chen S.P."/>
            <person name="Lan S."/>
            <person name="Tsai W.C."/>
            <person name="Van de Peer Y."/>
            <person name="Liu Z.J."/>
        </authorList>
    </citation>
    <scope>NUCLEOTIDE SEQUENCE [LARGE SCALE GENOMIC DNA]</scope>
    <source>
        <strain evidence="3">Lor288</strain>
    </source>
</reference>
<dbReference type="Pfam" id="PF13041">
    <property type="entry name" value="PPR_2"/>
    <property type="match status" value="3"/>
</dbReference>
<evidence type="ECO:0000256" key="1">
    <source>
        <dbReference type="ARBA" id="ARBA00022737"/>
    </source>
</evidence>
<dbReference type="Pfam" id="PF20431">
    <property type="entry name" value="E_motif"/>
    <property type="match status" value="1"/>
</dbReference>
<organism evidence="3 4">
    <name type="scientific">Platanthera guangdongensis</name>
    <dbReference type="NCBI Taxonomy" id="2320717"/>
    <lineage>
        <taxon>Eukaryota</taxon>
        <taxon>Viridiplantae</taxon>
        <taxon>Streptophyta</taxon>
        <taxon>Embryophyta</taxon>
        <taxon>Tracheophyta</taxon>
        <taxon>Spermatophyta</taxon>
        <taxon>Magnoliopsida</taxon>
        <taxon>Liliopsida</taxon>
        <taxon>Asparagales</taxon>
        <taxon>Orchidaceae</taxon>
        <taxon>Orchidoideae</taxon>
        <taxon>Orchideae</taxon>
        <taxon>Orchidinae</taxon>
        <taxon>Platanthera</taxon>
    </lineage>
</organism>
<feature type="repeat" description="PPR" evidence="2">
    <location>
        <begin position="413"/>
        <end position="447"/>
    </location>
</feature>
<feature type="repeat" description="PPR" evidence="2">
    <location>
        <begin position="110"/>
        <end position="144"/>
    </location>
</feature>
<dbReference type="Gene3D" id="1.25.40.10">
    <property type="entry name" value="Tetratricopeptide repeat domain"/>
    <property type="match status" value="4"/>
</dbReference>
<evidence type="ECO:0000313" key="3">
    <source>
        <dbReference type="EMBL" id="KAK8961981.1"/>
    </source>
</evidence>
<keyword evidence="1" id="KW-0677">Repeat</keyword>
<dbReference type="PANTHER" id="PTHR47926">
    <property type="entry name" value="PENTATRICOPEPTIDE REPEAT-CONTAINING PROTEIN"/>
    <property type="match status" value="1"/>
</dbReference>
<feature type="repeat" description="PPR" evidence="2">
    <location>
        <begin position="246"/>
        <end position="280"/>
    </location>
</feature>
<protein>
    <submittedName>
        <fullName evidence="3">Pentatricopeptide repeat-containing protein</fullName>
    </submittedName>
</protein>
<dbReference type="Pfam" id="PF01535">
    <property type="entry name" value="PPR"/>
    <property type="match status" value="1"/>
</dbReference>
<accession>A0ABR2MD80</accession>
<evidence type="ECO:0000313" key="4">
    <source>
        <dbReference type="Proteomes" id="UP001412067"/>
    </source>
</evidence>
<gene>
    <name evidence="3" type="primary">PCMP-H40</name>
    <name evidence="3" type="ORF">KSP40_PGU009099</name>
</gene>
<proteinExistence type="predicted"/>